<dbReference type="SUPFAM" id="SSF53822">
    <property type="entry name" value="Periplasmic binding protein-like I"/>
    <property type="match status" value="1"/>
</dbReference>
<organism evidence="6 7">
    <name type="scientific">Chelatococcus reniformis</name>
    <dbReference type="NCBI Taxonomy" id="1494448"/>
    <lineage>
        <taxon>Bacteria</taxon>
        <taxon>Pseudomonadati</taxon>
        <taxon>Pseudomonadota</taxon>
        <taxon>Alphaproteobacteria</taxon>
        <taxon>Hyphomicrobiales</taxon>
        <taxon>Chelatococcaceae</taxon>
        <taxon>Chelatococcus</taxon>
    </lineage>
</organism>
<dbReference type="CDD" id="cd06348">
    <property type="entry name" value="PBP1_ABC_HAAT-like"/>
    <property type="match status" value="1"/>
</dbReference>
<proteinExistence type="inferred from homology"/>
<dbReference type="InterPro" id="IPR028082">
    <property type="entry name" value="Peripla_BP_I"/>
</dbReference>
<dbReference type="GO" id="GO:0006865">
    <property type="term" value="P:amino acid transport"/>
    <property type="evidence" value="ECO:0007669"/>
    <property type="project" value="UniProtKB-KW"/>
</dbReference>
<evidence type="ECO:0000313" key="6">
    <source>
        <dbReference type="EMBL" id="GGC53110.1"/>
    </source>
</evidence>
<evidence type="ECO:0000256" key="3">
    <source>
        <dbReference type="ARBA" id="ARBA00022970"/>
    </source>
</evidence>
<protein>
    <submittedName>
        <fullName evidence="6">Ethanolamine utilization protein EutJ</fullName>
    </submittedName>
</protein>
<name>A0A916TYR8_9HYPH</name>
<reference evidence="6" key="1">
    <citation type="journal article" date="2014" name="Int. J. Syst. Evol. Microbiol.">
        <title>Complete genome sequence of Corynebacterium casei LMG S-19264T (=DSM 44701T), isolated from a smear-ripened cheese.</title>
        <authorList>
            <consortium name="US DOE Joint Genome Institute (JGI-PGF)"/>
            <person name="Walter F."/>
            <person name="Albersmeier A."/>
            <person name="Kalinowski J."/>
            <person name="Ruckert C."/>
        </authorList>
    </citation>
    <scope>NUCLEOTIDE SEQUENCE</scope>
    <source>
        <strain evidence="6">CGMCC 1.12919</strain>
    </source>
</reference>
<reference evidence="6" key="2">
    <citation type="submission" date="2020-09" db="EMBL/GenBank/DDBJ databases">
        <authorList>
            <person name="Sun Q."/>
            <person name="Zhou Y."/>
        </authorList>
    </citation>
    <scope>NUCLEOTIDE SEQUENCE</scope>
    <source>
        <strain evidence="6">CGMCC 1.12919</strain>
    </source>
</reference>
<dbReference type="AlphaFoldDB" id="A0A916TYR8"/>
<dbReference type="Pfam" id="PF13458">
    <property type="entry name" value="Peripla_BP_6"/>
    <property type="match status" value="1"/>
</dbReference>
<feature type="chain" id="PRO_5037288024" evidence="4">
    <location>
        <begin position="26"/>
        <end position="376"/>
    </location>
</feature>
<dbReference type="Proteomes" id="UP000637002">
    <property type="component" value="Unassembled WGS sequence"/>
</dbReference>
<dbReference type="RefSeq" id="WP_188608076.1">
    <property type="nucleotide sequence ID" value="NZ_BMGG01000002.1"/>
</dbReference>
<evidence type="ECO:0000256" key="1">
    <source>
        <dbReference type="ARBA" id="ARBA00010062"/>
    </source>
</evidence>
<comment type="caution">
    <text evidence="6">The sequence shown here is derived from an EMBL/GenBank/DDBJ whole genome shotgun (WGS) entry which is preliminary data.</text>
</comment>
<accession>A0A916TYR8</accession>
<dbReference type="Gene3D" id="3.40.50.2300">
    <property type="match status" value="2"/>
</dbReference>
<feature type="signal peptide" evidence="4">
    <location>
        <begin position="1"/>
        <end position="25"/>
    </location>
</feature>
<dbReference type="InterPro" id="IPR051010">
    <property type="entry name" value="BCAA_transport"/>
</dbReference>
<gene>
    <name evidence="6" type="ORF">GCM10010994_10250</name>
</gene>
<dbReference type="InterPro" id="IPR028081">
    <property type="entry name" value="Leu-bd"/>
</dbReference>
<evidence type="ECO:0000256" key="4">
    <source>
        <dbReference type="SAM" id="SignalP"/>
    </source>
</evidence>
<evidence type="ECO:0000259" key="5">
    <source>
        <dbReference type="Pfam" id="PF13458"/>
    </source>
</evidence>
<keyword evidence="7" id="KW-1185">Reference proteome</keyword>
<dbReference type="PANTHER" id="PTHR30483:SF6">
    <property type="entry name" value="PERIPLASMIC BINDING PROTEIN OF ABC TRANSPORTER FOR NATURAL AMINO ACIDS"/>
    <property type="match status" value="1"/>
</dbReference>
<evidence type="ECO:0000313" key="7">
    <source>
        <dbReference type="Proteomes" id="UP000637002"/>
    </source>
</evidence>
<keyword evidence="3" id="KW-0813">Transport</keyword>
<dbReference type="PANTHER" id="PTHR30483">
    <property type="entry name" value="LEUCINE-SPECIFIC-BINDING PROTEIN"/>
    <property type="match status" value="1"/>
</dbReference>
<keyword evidence="2 4" id="KW-0732">Signal</keyword>
<evidence type="ECO:0000256" key="2">
    <source>
        <dbReference type="ARBA" id="ARBA00022729"/>
    </source>
</evidence>
<feature type="domain" description="Leucine-binding protein" evidence="5">
    <location>
        <begin position="28"/>
        <end position="355"/>
    </location>
</feature>
<comment type="similarity">
    <text evidence="1">Belongs to the leucine-binding protein family.</text>
</comment>
<dbReference type="EMBL" id="BMGG01000002">
    <property type="protein sequence ID" value="GGC53110.1"/>
    <property type="molecule type" value="Genomic_DNA"/>
</dbReference>
<sequence>MSSPYQRLAALLVVGALGLGPSAAAADTVTIGLAQSITGGSPALYGIEQKNAAELAVDEANAAKLLGDRKIQLVHLDDGADRGQTVNVFQRLIGRDKVVAIIGPTLSTGAFAADPIAQKAGVPVVAASNTASGVTDIGDYIFRVSPPEDRVTPGVLKTVVDRFKVKRVAQIYGIDDQLTKSAYNTQKKALEALGVEIVATETFQRGDVEFAAQLTKIKAAQPDLIVLGSLAEESAGILRQARQLGIPKEVVFVGTQSSISSKFFELAGPAAEGLIAGTAWYIDSPEPKNQEFVKKYEARFGRKPDIYSAYGYDAASLVINAIKEAGSGDRKAVRDNLAKTKNFPGVLGPIGFDAGREPVIDPKILVASGGRFVIFK</sequence>
<keyword evidence="3" id="KW-0029">Amino-acid transport</keyword>